<comment type="caution">
    <text evidence="1">The sequence shown here is derived from an EMBL/GenBank/DDBJ whole genome shotgun (WGS) entry which is preliminary data.</text>
</comment>
<evidence type="ECO:0000313" key="1">
    <source>
        <dbReference type="EMBL" id="CAG8513503.1"/>
    </source>
</evidence>
<sequence length="63" mass="6701">MSISKYERNCVSCRVPPVAVPVFIPAPKPDCPYCGGNGISEGNIPEPYENGGYTYGNTYGNGV</sequence>
<protein>
    <submittedName>
        <fullName evidence="1">12006_t:CDS:1</fullName>
    </submittedName>
</protein>
<dbReference type="EMBL" id="CAJVPS010000883">
    <property type="protein sequence ID" value="CAG8513503.1"/>
    <property type="molecule type" value="Genomic_DNA"/>
</dbReference>
<organism evidence="1 2">
    <name type="scientific">Ambispora leptoticha</name>
    <dbReference type="NCBI Taxonomy" id="144679"/>
    <lineage>
        <taxon>Eukaryota</taxon>
        <taxon>Fungi</taxon>
        <taxon>Fungi incertae sedis</taxon>
        <taxon>Mucoromycota</taxon>
        <taxon>Glomeromycotina</taxon>
        <taxon>Glomeromycetes</taxon>
        <taxon>Archaeosporales</taxon>
        <taxon>Ambisporaceae</taxon>
        <taxon>Ambispora</taxon>
    </lineage>
</organism>
<name>A0A9N9A119_9GLOM</name>
<reference evidence="1" key="1">
    <citation type="submission" date="2021-06" db="EMBL/GenBank/DDBJ databases">
        <authorList>
            <person name="Kallberg Y."/>
            <person name="Tangrot J."/>
            <person name="Rosling A."/>
        </authorList>
    </citation>
    <scope>NUCLEOTIDE SEQUENCE</scope>
    <source>
        <strain evidence="1">FL130A</strain>
    </source>
</reference>
<dbReference type="Proteomes" id="UP000789508">
    <property type="component" value="Unassembled WGS sequence"/>
</dbReference>
<keyword evidence="2" id="KW-1185">Reference proteome</keyword>
<proteinExistence type="predicted"/>
<gene>
    <name evidence="1" type="ORF">ALEPTO_LOCUS4096</name>
</gene>
<accession>A0A9N9A119</accession>
<dbReference type="AlphaFoldDB" id="A0A9N9A119"/>
<evidence type="ECO:0000313" key="2">
    <source>
        <dbReference type="Proteomes" id="UP000789508"/>
    </source>
</evidence>